<organism evidence="4">
    <name type="scientific">Hemiselmis andersenii</name>
    <name type="common">Cryptophyte alga</name>
    <dbReference type="NCBI Taxonomy" id="464988"/>
    <lineage>
        <taxon>Eukaryota</taxon>
        <taxon>Cryptophyceae</taxon>
        <taxon>Cryptomonadales</taxon>
        <taxon>Hemiselmidaceae</taxon>
        <taxon>Hemiselmis</taxon>
    </lineage>
</organism>
<evidence type="ECO:0000313" key="4">
    <source>
        <dbReference type="EMBL" id="CAD8946735.1"/>
    </source>
</evidence>
<evidence type="ECO:0000259" key="3">
    <source>
        <dbReference type="PROSITE" id="PS50067"/>
    </source>
</evidence>
<feature type="region of interest" description="Disordered" evidence="2">
    <location>
        <begin position="57"/>
        <end position="76"/>
    </location>
</feature>
<feature type="compositionally biased region" description="Basic and acidic residues" evidence="2">
    <location>
        <begin position="294"/>
        <end position="303"/>
    </location>
</feature>
<feature type="binding site" evidence="1">
    <location>
        <begin position="409"/>
        <end position="416"/>
    </location>
    <ligand>
        <name>ATP</name>
        <dbReference type="ChEBI" id="CHEBI:30616"/>
    </ligand>
</feature>
<dbReference type="Gene3D" id="3.40.850.10">
    <property type="entry name" value="Kinesin motor domain"/>
    <property type="match status" value="1"/>
</dbReference>
<dbReference type="EMBL" id="HBFX01002073">
    <property type="protein sequence ID" value="CAD8946735.1"/>
    <property type="molecule type" value="Transcribed_RNA"/>
</dbReference>
<name>A0A7S1GQB9_HEMAN</name>
<dbReference type="Pfam" id="PF00225">
    <property type="entry name" value="Kinesin"/>
    <property type="match status" value="1"/>
</dbReference>
<dbReference type="SUPFAM" id="SSF52540">
    <property type="entry name" value="P-loop containing nucleoside triphosphate hydrolases"/>
    <property type="match status" value="1"/>
</dbReference>
<feature type="domain" description="Kinesin motor" evidence="3">
    <location>
        <begin position="326"/>
        <end position="664"/>
    </location>
</feature>
<keyword evidence="1" id="KW-0547">Nucleotide-binding</keyword>
<dbReference type="PRINTS" id="PR00380">
    <property type="entry name" value="KINESINHEAVY"/>
</dbReference>
<keyword evidence="1" id="KW-0067">ATP-binding</keyword>
<sequence length="737" mass="79644">MHSHSHCTEERARKSRIVDMLLDDLVALIEADENADSQRLAERANIQRIISERKMPLGSEPAEEAAAAPTPSPSTTAAHTACVQAAPASSSYLDSCVKAINLDSCVKAMGWKHAIMLRLVCKGTSEGSGEGWSTLCEVMASDLGLFLPRNSSGTYVKNKKIFFEHLYPARNKWAESEVASDFKIRVGVRFKPGPPLSNRDLVLPLHQRLKMLKKGEKISFEEAKGERGLPVELIEQLARTGVEVDADVLQMLQEAKQLACTVQNAETAARNEDRVYTKDEGAWESEGGGTVRGLTEEETRRVAETSGALMGGEGGSAATGRTSDQGGAVEEHGSDENEGQRRSKGKPRVLAVLPCKVVLYVPGLGVRPFHFVKTFDGQKATQQGVYEEYAQDAVVSALNGFNACFMAYGQTGSGKSHSTFGPQGILDRDIPEFGEISCDYGVVVRAACDVLDSARMARGSRCAFPMDIQVSMQYIQVYNENITDLLGGGNVALRTGEAGKVVLQGAAEAAVSSRGELIKLLRQGEARKRFAATAMNDHSSRAHTIVVLHLLHKTERGGGGLVRSELHMVDLAGCEQIKKSKVTGQAKREAVGINSSLCVLKKCIRALNEDKGHIPYMESKLTMLLRPAFGGSSRTYALITGSTDDRHMEETLQAVRFGEECSMISNHARQAASSLEGAAKAIDAALEQCESGMRSLEQRGKTHLAAFAKLKERFASLSRKRADLAMPSRVGATVSAS</sequence>
<dbReference type="GO" id="GO:0003777">
    <property type="term" value="F:microtubule motor activity"/>
    <property type="evidence" value="ECO:0007669"/>
    <property type="project" value="InterPro"/>
</dbReference>
<dbReference type="InterPro" id="IPR036961">
    <property type="entry name" value="Kinesin_motor_dom_sf"/>
</dbReference>
<dbReference type="GO" id="GO:0007052">
    <property type="term" value="P:mitotic spindle organization"/>
    <property type="evidence" value="ECO:0007669"/>
    <property type="project" value="TreeGrafter"/>
</dbReference>
<dbReference type="GO" id="GO:0007018">
    <property type="term" value="P:microtubule-based movement"/>
    <property type="evidence" value="ECO:0007669"/>
    <property type="project" value="InterPro"/>
</dbReference>
<dbReference type="PROSITE" id="PS50067">
    <property type="entry name" value="KINESIN_MOTOR_2"/>
    <property type="match status" value="1"/>
</dbReference>
<proteinExistence type="inferred from homology"/>
<feature type="compositionally biased region" description="Basic and acidic residues" evidence="2">
    <location>
        <begin position="269"/>
        <end position="281"/>
    </location>
</feature>
<protein>
    <recommendedName>
        <fullName evidence="3">Kinesin motor domain-containing protein</fullName>
    </recommendedName>
</protein>
<feature type="compositionally biased region" description="Low complexity" evidence="2">
    <location>
        <begin position="64"/>
        <end position="76"/>
    </location>
</feature>
<feature type="region of interest" description="Disordered" evidence="2">
    <location>
        <begin position="269"/>
        <end position="345"/>
    </location>
</feature>
<dbReference type="AlphaFoldDB" id="A0A7S1GQB9"/>
<dbReference type="PANTHER" id="PTHR47969:SF29">
    <property type="entry name" value="KINESIN-LIKE PROTEIN"/>
    <property type="match status" value="1"/>
</dbReference>
<dbReference type="GO" id="GO:0005524">
    <property type="term" value="F:ATP binding"/>
    <property type="evidence" value="ECO:0007669"/>
    <property type="project" value="UniProtKB-UniRule"/>
</dbReference>
<dbReference type="GO" id="GO:0005875">
    <property type="term" value="C:microtubule associated complex"/>
    <property type="evidence" value="ECO:0007669"/>
    <property type="project" value="TreeGrafter"/>
</dbReference>
<accession>A0A7S1GQB9</accession>
<keyword evidence="1" id="KW-0505">Motor protein</keyword>
<evidence type="ECO:0000256" key="2">
    <source>
        <dbReference type="SAM" id="MobiDB-lite"/>
    </source>
</evidence>
<comment type="similarity">
    <text evidence="1">Belongs to the TRAFAC class myosin-kinesin ATPase superfamily. Kinesin family.</text>
</comment>
<gene>
    <name evidence="4" type="ORF">HAND00432_LOCUS1253</name>
</gene>
<feature type="compositionally biased region" description="Basic and acidic residues" evidence="2">
    <location>
        <begin position="329"/>
        <end position="341"/>
    </location>
</feature>
<reference evidence="4" key="1">
    <citation type="submission" date="2021-01" db="EMBL/GenBank/DDBJ databases">
        <authorList>
            <person name="Corre E."/>
            <person name="Pelletier E."/>
            <person name="Niang G."/>
            <person name="Scheremetjew M."/>
            <person name="Finn R."/>
            <person name="Kale V."/>
            <person name="Holt S."/>
            <person name="Cochrane G."/>
            <person name="Meng A."/>
            <person name="Brown T."/>
            <person name="Cohen L."/>
        </authorList>
    </citation>
    <scope>NUCLEOTIDE SEQUENCE</scope>
    <source>
        <strain evidence="4">CCMP644</strain>
    </source>
</reference>
<dbReference type="InterPro" id="IPR027640">
    <property type="entry name" value="Kinesin-like_fam"/>
</dbReference>
<evidence type="ECO:0000256" key="1">
    <source>
        <dbReference type="PROSITE-ProRule" id="PRU00283"/>
    </source>
</evidence>
<dbReference type="PANTHER" id="PTHR47969">
    <property type="entry name" value="CHROMOSOME-ASSOCIATED KINESIN KIF4A-RELATED"/>
    <property type="match status" value="1"/>
</dbReference>
<dbReference type="InterPro" id="IPR001752">
    <property type="entry name" value="Kinesin_motor_dom"/>
</dbReference>
<dbReference type="SMART" id="SM00129">
    <property type="entry name" value="KISc"/>
    <property type="match status" value="1"/>
</dbReference>
<dbReference type="GO" id="GO:0051231">
    <property type="term" value="P:spindle elongation"/>
    <property type="evidence" value="ECO:0007669"/>
    <property type="project" value="TreeGrafter"/>
</dbReference>
<dbReference type="GO" id="GO:0008017">
    <property type="term" value="F:microtubule binding"/>
    <property type="evidence" value="ECO:0007669"/>
    <property type="project" value="InterPro"/>
</dbReference>
<dbReference type="InterPro" id="IPR027417">
    <property type="entry name" value="P-loop_NTPase"/>
</dbReference>